<protein>
    <submittedName>
        <fullName evidence="2">(apollo) hypothetical protein</fullName>
    </submittedName>
</protein>
<evidence type="ECO:0000256" key="1">
    <source>
        <dbReference type="SAM" id="MobiDB-lite"/>
    </source>
</evidence>
<evidence type="ECO:0000313" key="2">
    <source>
        <dbReference type="EMBL" id="CAG4936603.1"/>
    </source>
</evidence>
<evidence type="ECO:0000313" key="3">
    <source>
        <dbReference type="Proteomes" id="UP000691718"/>
    </source>
</evidence>
<reference evidence="2" key="1">
    <citation type="submission" date="2021-04" db="EMBL/GenBank/DDBJ databases">
        <authorList>
            <person name="Tunstrom K."/>
        </authorList>
    </citation>
    <scope>NUCLEOTIDE SEQUENCE</scope>
</reference>
<name>A0A8S3W211_PARAO</name>
<feature type="region of interest" description="Disordered" evidence="1">
    <location>
        <begin position="29"/>
        <end position="54"/>
    </location>
</feature>
<gene>
    <name evidence="2" type="ORF">PAPOLLO_LOCUS1234</name>
</gene>
<organism evidence="2 3">
    <name type="scientific">Parnassius apollo</name>
    <name type="common">Apollo butterfly</name>
    <name type="synonym">Papilio apollo</name>
    <dbReference type="NCBI Taxonomy" id="110799"/>
    <lineage>
        <taxon>Eukaryota</taxon>
        <taxon>Metazoa</taxon>
        <taxon>Ecdysozoa</taxon>
        <taxon>Arthropoda</taxon>
        <taxon>Hexapoda</taxon>
        <taxon>Insecta</taxon>
        <taxon>Pterygota</taxon>
        <taxon>Neoptera</taxon>
        <taxon>Endopterygota</taxon>
        <taxon>Lepidoptera</taxon>
        <taxon>Glossata</taxon>
        <taxon>Ditrysia</taxon>
        <taxon>Papilionoidea</taxon>
        <taxon>Papilionidae</taxon>
        <taxon>Parnassiinae</taxon>
        <taxon>Parnassini</taxon>
        <taxon>Parnassius</taxon>
        <taxon>Parnassius</taxon>
    </lineage>
</organism>
<comment type="caution">
    <text evidence="2">The sequence shown here is derived from an EMBL/GenBank/DDBJ whole genome shotgun (WGS) entry which is preliminary data.</text>
</comment>
<dbReference type="EMBL" id="CAJQZP010000080">
    <property type="protein sequence ID" value="CAG4936603.1"/>
    <property type="molecule type" value="Genomic_DNA"/>
</dbReference>
<sequence>MIDDASAGESKWFRTTSVVKQTLNHCERCERTQPSETPAPSAPAPASRRRSARGSTLNATGVYIHFDLHAPALAPAPASTLKEYLRFF</sequence>
<keyword evidence="3" id="KW-1185">Reference proteome</keyword>
<accession>A0A8S3W211</accession>
<dbReference type="Proteomes" id="UP000691718">
    <property type="component" value="Unassembled WGS sequence"/>
</dbReference>
<proteinExistence type="predicted"/>
<dbReference type="AlphaFoldDB" id="A0A8S3W211"/>